<comment type="caution">
    <text evidence="2">The sequence shown here is derived from an EMBL/GenBank/DDBJ whole genome shotgun (WGS) entry which is preliminary data.</text>
</comment>
<feature type="region of interest" description="Disordered" evidence="1">
    <location>
        <begin position="1"/>
        <end position="29"/>
    </location>
</feature>
<organism evidence="2 3">
    <name type="scientific">Gluconacetobacter johannae</name>
    <dbReference type="NCBI Taxonomy" id="112140"/>
    <lineage>
        <taxon>Bacteria</taxon>
        <taxon>Pseudomonadati</taxon>
        <taxon>Pseudomonadota</taxon>
        <taxon>Alphaproteobacteria</taxon>
        <taxon>Acetobacterales</taxon>
        <taxon>Acetobacteraceae</taxon>
        <taxon>Gluconacetobacter</taxon>
    </lineage>
</organism>
<evidence type="ECO:0000313" key="3">
    <source>
        <dbReference type="Proteomes" id="UP000561066"/>
    </source>
</evidence>
<dbReference type="AlphaFoldDB" id="A0A7W4J8X5"/>
<dbReference type="EMBL" id="JABEQH010000018">
    <property type="protein sequence ID" value="MBB2176853.1"/>
    <property type="molecule type" value="Genomic_DNA"/>
</dbReference>
<gene>
    <name evidence="2" type="ORF">HLH21_13125</name>
</gene>
<dbReference type="Proteomes" id="UP000561066">
    <property type="component" value="Unassembled WGS sequence"/>
</dbReference>
<dbReference type="RefSeq" id="WP_182944203.1">
    <property type="nucleotide sequence ID" value="NZ_JABEQH010000018.1"/>
</dbReference>
<name>A0A7W4J8X5_9PROT</name>
<protein>
    <submittedName>
        <fullName evidence="2">Uncharacterized protein</fullName>
    </submittedName>
</protein>
<evidence type="ECO:0000256" key="1">
    <source>
        <dbReference type="SAM" id="MobiDB-lite"/>
    </source>
</evidence>
<keyword evidence="3" id="KW-1185">Reference proteome</keyword>
<feature type="region of interest" description="Disordered" evidence="1">
    <location>
        <begin position="156"/>
        <end position="181"/>
    </location>
</feature>
<proteinExistence type="predicted"/>
<evidence type="ECO:0000313" key="2">
    <source>
        <dbReference type="EMBL" id="MBB2176853.1"/>
    </source>
</evidence>
<sequence>MANDTDADFPLLNAALPSAGPAGVNDAGATDVSGLRVAVGEPSFPYRAFDNLDRIHPGSVASRAAPADPSPLPAAVAAPATPLSGLAGLGGIEPPAPCDGGVLSGLAAVPAAAAPASSFPASARPPSAPSDAPHGLAGLAGLGGLGGVPAGGMFSAPAAQSPAAQSPAVERAPVRSPEPARGISLREMFSVLRRAAPPAGPSDTSLRDIFR</sequence>
<feature type="compositionally biased region" description="Low complexity" evidence="1">
    <location>
        <begin position="156"/>
        <end position="168"/>
    </location>
</feature>
<accession>A0A7W4J8X5</accession>
<reference evidence="2 3" key="1">
    <citation type="submission" date="2020-04" db="EMBL/GenBank/DDBJ databases">
        <title>Description of novel Gluconacetobacter.</title>
        <authorList>
            <person name="Sombolestani A."/>
        </authorList>
    </citation>
    <scope>NUCLEOTIDE SEQUENCE [LARGE SCALE GENOMIC DNA]</scope>
    <source>
        <strain evidence="2 3">LMG 21312</strain>
    </source>
</reference>